<feature type="transmembrane region" description="Helical" evidence="1">
    <location>
        <begin position="12"/>
        <end position="43"/>
    </location>
</feature>
<dbReference type="EMBL" id="MN741017">
    <property type="protein sequence ID" value="QHU22709.1"/>
    <property type="molecule type" value="Genomic_DNA"/>
</dbReference>
<keyword evidence="1" id="KW-0812">Transmembrane</keyword>
<organism evidence="2">
    <name type="scientific">viral metagenome</name>
    <dbReference type="NCBI Taxonomy" id="1070528"/>
    <lineage>
        <taxon>unclassified sequences</taxon>
        <taxon>metagenomes</taxon>
        <taxon>organismal metagenomes</taxon>
    </lineage>
</organism>
<name>A0A6C0KYN1_9ZZZZ</name>
<evidence type="ECO:0000256" key="1">
    <source>
        <dbReference type="SAM" id="Phobius"/>
    </source>
</evidence>
<evidence type="ECO:0000313" key="2">
    <source>
        <dbReference type="EMBL" id="QHU22709.1"/>
    </source>
</evidence>
<keyword evidence="1" id="KW-1133">Transmembrane helix</keyword>
<reference evidence="2" key="1">
    <citation type="journal article" date="2020" name="Nature">
        <title>Giant virus diversity and host interactions through global metagenomics.</title>
        <authorList>
            <person name="Schulz F."/>
            <person name="Roux S."/>
            <person name="Paez-Espino D."/>
            <person name="Jungbluth S."/>
            <person name="Walsh D.A."/>
            <person name="Denef V.J."/>
            <person name="McMahon K.D."/>
            <person name="Konstantinidis K.T."/>
            <person name="Eloe-Fadrosh E.A."/>
            <person name="Kyrpides N.C."/>
            <person name="Woyke T."/>
        </authorList>
    </citation>
    <scope>NUCLEOTIDE SEQUENCE</scope>
    <source>
        <strain evidence="2">GVMAG-S-ERX555907-63</strain>
    </source>
</reference>
<keyword evidence="1" id="KW-0472">Membrane</keyword>
<protein>
    <submittedName>
        <fullName evidence="2">Uncharacterized protein</fullName>
    </submittedName>
</protein>
<accession>A0A6C0KYN1</accession>
<dbReference type="AlphaFoldDB" id="A0A6C0KYN1"/>
<feature type="transmembrane region" description="Helical" evidence="1">
    <location>
        <begin position="64"/>
        <end position="85"/>
    </location>
</feature>
<proteinExistence type="predicted"/>
<sequence length="106" mass="11987">MTRIKDLEQSFIGAFGAMGGIILFMIFISVYTIIIAGSGYYILKKYNKKDEKGEETPLLKELSTYQYIGIILILFGTAPFLHHLFSSAFFGFGLQVGEQIYENINE</sequence>